<keyword evidence="3" id="KW-0378">Hydrolase</keyword>
<dbReference type="InterPro" id="IPR000209">
    <property type="entry name" value="Peptidase_S8/S53_dom"/>
</dbReference>
<dbReference type="PANTHER" id="PTHR43806:SF11">
    <property type="entry name" value="CEREVISIN-RELATED"/>
    <property type="match status" value="1"/>
</dbReference>
<reference evidence="7" key="4">
    <citation type="submission" date="2024-05" db="EMBL/GenBank/DDBJ databases">
        <authorList>
            <person name="Sun Q."/>
            <person name="Zhou Y."/>
        </authorList>
    </citation>
    <scope>NUCLEOTIDE SEQUENCE</scope>
    <source>
        <strain evidence="7">CGMCC 1.18437</strain>
    </source>
</reference>
<evidence type="ECO:0000313" key="9">
    <source>
        <dbReference type="Proteomes" id="UP000539473"/>
    </source>
</evidence>
<accession>A0A7W8NLD0</accession>
<reference evidence="8 9" key="3">
    <citation type="submission" date="2020-08" db="EMBL/GenBank/DDBJ databases">
        <title>Genomic Encyclopedia of Type Strains, Phase IV (KMG-IV): sequencing the most valuable type-strain genomes for metagenomic binning, comparative biology and taxonomic classification.</title>
        <authorList>
            <person name="Goeker M."/>
        </authorList>
    </citation>
    <scope>NUCLEOTIDE SEQUENCE [LARGE SCALE GENOMIC DNA]</scope>
    <source>
        <strain evidence="8 9">DSM 27521</strain>
    </source>
</reference>
<feature type="signal peptide" evidence="5">
    <location>
        <begin position="1"/>
        <end position="35"/>
    </location>
</feature>
<evidence type="ECO:0000256" key="1">
    <source>
        <dbReference type="ARBA" id="ARBA00011073"/>
    </source>
</evidence>
<keyword evidence="4" id="KW-0720">Serine protease</keyword>
<evidence type="ECO:0000256" key="2">
    <source>
        <dbReference type="ARBA" id="ARBA00022670"/>
    </source>
</evidence>
<dbReference type="RefSeq" id="WP_184108693.1">
    <property type="nucleotide sequence ID" value="NZ_BNAJ01000001.1"/>
</dbReference>
<name>A0A7W8NLD0_9DEIO</name>
<dbReference type="InterPro" id="IPR036852">
    <property type="entry name" value="Peptidase_S8/S53_dom_sf"/>
</dbReference>
<evidence type="ECO:0000313" key="10">
    <source>
        <dbReference type="Proteomes" id="UP000619376"/>
    </source>
</evidence>
<dbReference type="PANTHER" id="PTHR43806">
    <property type="entry name" value="PEPTIDASE S8"/>
    <property type="match status" value="1"/>
</dbReference>
<organism evidence="8 9">
    <name type="scientific">Deinococcus metalli</name>
    <dbReference type="NCBI Taxonomy" id="1141878"/>
    <lineage>
        <taxon>Bacteria</taxon>
        <taxon>Thermotogati</taxon>
        <taxon>Deinococcota</taxon>
        <taxon>Deinococci</taxon>
        <taxon>Deinococcales</taxon>
        <taxon>Deinococcaceae</taxon>
        <taxon>Deinococcus</taxon>
    </lineage>
</organism>
<dbReference type="PROSITE" id="PS00138">
    <property type="entry name" value="SUBTILASE_SER"/>
    <property type="match status" value="1"/>
</dbReference>
<evidence type="ECO:0000256" key="4">
    <source>
        <dbReference type="ARBA" id="ARBA00022825"/>
    </source>
</evidence>
<dbReference type="GO" id="GO:0006508">
    <property type="term" value="P:proteolysis"/>
    <property type="evidence" value="ECO:0007669"/>
    <property type="project" value="UniProtKB-KW"/>
</dbReference>
<dbReference type="Proteomes" id="UP000619376">
    <property type="component" value="Unassembled WGS sequence"/>
</dbReference>
<dbReference type="Pfam" id="PF00082">
    <property type="entry name" value="Peptidase_S8"/>
    <property type="match status" value="1"/>
</dbReference>
<dbReference type="InterPro" id="IPR050131">
    <property type="entry name" value="Peptidase_S8_subtilisin-like"/>
</dbReference>
<dbReference type="Proteomes" id="UP000539473">
    <property type="component" value="Unassembled WGS sequence"/>
</dbReference>
<protein>
    <recommendedName>
        <fullName evidence="6">Peptidase S8/S53 domain-containing protein</fullName>
    </recommendedName>
</protein>
<gene>
    <name evidence="7" type="ORF">GCM10017781_09980</name>
    <name evidence="8" type="ORF">HNQ07_000043</name>
</gene>
<feature type="chain" id="PRO_5031098205" description="Peptidase S8/S53 domain-containing protein" evidence="5">
    <location>
        <begin position="36"/>
        <end position="576"/>
    </location>
</feature>
<dbReference type="EMBL" id="BNAJ01000001">
    <property type="protein sequence ID" value="GHF35121.1"/>
    <property type="molecule type" value="Genomic_DNA"/>
</dbReference>
<feature type="domain" description="Peptidase S8/S53" evidence="6">
    <location>
        <begin position="346"/>
        <end position="552"/>
    </location>
</feature>
<evidence type="ECO:0000256" key="5">
    <source>
        <dbReference type="SAM" id="SignalP"/>
    </source>
</evidence>
<reference evidence="10" key="2">
    <citation type="journal article" date="2019" name="Int. J. Syst. Evol. Microbiol.">
        <title>The Global Catalogue of Microorganisms (GCM) 10K type strain sequencing project: providing services to taxonomists for standard genome sequencing and annotation.</title>
        <authorList>
            <consortium name="The Broad Institute Genomics Platform"/>
            <consortium name="The Broad Institute Genome Sequencing Center for Infectious Disease"/>
            <person name="Wu L."/>
            <person name="Ma J."/>
        </authorList>
    </citation>
    <scope>NUCLEOTIDE SEQUENCE [LARGE SCALE GENOMIC DNA]</scope>
    <source>
        <strain evidence="10">CGMCC 1.18437</strain>
    </source>
</reference>
<evidence type="ECO:0000256" key="3">
    <source>
        <dbReference type="ARBA" id="ARBA00022801"/>
    </source>
</evidence>
<proteinExistence type="inferred from homology"/>
<sequence length="576" mass="58972">MRTLHALYRFVLPWPLRVTLLAAVLLGLHAGTAAAQPARTATAPASFAVFPPVASPGERMWLIGRALDGTRAVWIGGHAAKLSPDRPAGWYAFDVPRDVPGGPQGVSVQGPAQPAGPGVGTPTVTIVPTPRGADGAANVVTAYLRAQARPTFAETYRARVQQLAEVCARACPDDLTQTVRALAGLNFSALEPLAAPAPQGTRGPATARPALRSGLSAFALDPQVLTAARLDRVLRAPAAGAPTLAAGGLCAQLGGDIDLGTLPPGRVIALLTLLLPGDLGVDPILGGYPTATGAVPFQGTPPATMLHDAGVLGPFHGGGRGVTIHVLDTASAGADPYSMADVNYYNEIYALRPGHGAAVGAVAQAVAPDATVVLRQVCGAGASGCRTLNVVRALCEVVRDAQRGGKHVVNLSMGGPYPSVGLRLALDDLRAAGVPTAASFGNRDDCHGLAVGDRCSHYPADWTVDFALAATPGAPTTLLSVAGWDIEHKEYATYNRTAVVPWALTALPSVQVPGEFWVQLPGMTAAMPYFGTSFAAPVVAGILANWMECQPGLPALPLLTTPGQSPVPGAVLNACP</sequence>
<reference evidence="7" key="1">
    <citation type="journal article" date="2014" name="Int. J. Syst. Evol. Microbiol.">
        <title>Complete genome of a new Firmicutes species belonging to the dominant human colonic microbiota ('Ruminococcus bicirculans') reveals two chromosomes and a selective capacity to utilize plant glucans.</title>
        <authorList>
            <consortium name="NISC Comparative Sequencing Program"/>
            <person name="Wegmann U."/>
            <person name="Louis P."/>
            <person name="Goesmann A."/>
            <person name="Henrissat B."/>
            <person name="Duncan S.H."/>
            <person name="Flint H.J."/>
        </authorList>
    </citation>
    <scope>NUCLEOTIDE SEQUENCE</scope>
    <source>
        <strain evidence="7">CGMCC 1.18437</strain>
    </source>
</reference>
<keyword evidence="10" id="KW-1185">Reference proteome</keyword>
<dbReference type="SUPFAM" id="SSF52743">
    <property type="entry name" value="Subtilisin-like"/>
    <property type="match status" value="1"/>
</dbReference>
<dbReference type="AlphaFoldDB" id="A0A7W8NLD0"/>
<comment type="similarity">
    <text evidence="1">Belongs to the peptidase S8 family.</text>
</comment>
<keyword evidence="5" id="KW-0732">Signal</keyword>
<evidence type="ECO:0000259" key="6">
    <source>
        <dbReference type="Pfam" id="PF00082"/>
    </source>
</evidence>
<evidence type="ECO:0000313" key="8">
    <source>
        <dbReference type="EMBL" id="MBB5374599.1"/>
    </source>
</evidence>
<dbReference type="GO" id="GO:0004252">
    <property type="term" value="F:serine-type endopeptidase activity"/>
    <property type="evidence" value="ECO:0007669"/>
    <property type="project" value="InterPro"/>
</dbReference>
<dbReference type="EMBL" id="JACHFK010000001">
    <property type="protein sequence ID" value="MBB5374599.1"/>
    <property type="molecule type" value="Genomic_DNA"/>
</dbReference>
<keyword evidence="2" id="KW-0645">Protease</keyword>
<dbReference type="InterPro" id="IPR023828">
    <property type="entry name" value="Peptidase_S8_Ser-AS"/>
</dbReference>
<comment type="caution">
    <text evidence="8">The sequence shown here is derived from an EMBL/GenBank/DDBJ whole genome shotgun (WGS) entry which is preliminary data.</text>
</comment>
<evidence type="ECO:0000313" key="7">
    <source>
        <dbReference type="EMBL" id="GHF35121.1"/>
    </source>
</evidence>
<dbReference type="Gene3D" id="3.40.50.200">
    <property type="entry name" value="Peptidase S8/S53 domain"/>
    <property type="match status" value="1"/>
</dbReference>